<dbReference type="AlphaFoldDB" id="A0A8K0G351"/>
<evidence type="ECO:0000256" key="1">
    <source>
        <dbReference type="SAM" id="Phobius"/>
    </source>
</evidence>
<accession>A0A8K0G351</accession>
<evidence type="ECO:0000313" key="3">
    <source>
        <dbReference type="Proteomes" id="UP000801492"/>
    </source>
</evidence>
<protein>
    <submittedName>
        <fullName evidence="2">Uncharacterized protein</fullName>
    </submittedName>
</protein>
<organism evidence="2 3">
    <name type="scientific">Ignelater luminosus</name>
    <name type="common">Cucubano</name>
    <name type="synonym">Pyrophorus luminosus</name>
    <dbReference type="NCBI Taxonomy" id="2038154"/>
    <lineage>
        <taxon>Eukaryota</taxon>
        <taxon>Metazoa</taxon>
        <taxon>Ecdysozoa</taxon>
        <taxon>Arthropoda</taxon>
        <taxon>Hexapoda</taxon>
        <taxon>Insecta</taxon>
        <taxon>Pterygota</taxon>
        <taxon>Neoptera</taxon>
        <taxon>Endopterygota</taxon>
        <taxon>Coleoptera</taxon>
        <taxon>Polyphaga</taxon>
        <taxon>Elateriformia</taxon>
        <taxon>Elateroidea</taxon>
        <taxon>Elateridae</taxon>
        <taxon>Agrypninae</taxon>
        <taxon>Pyrophorini</taxon>
        <taxon>Ignelater</taxon>
    </lineage>
</organism>
<keyword evidence="3" id="KW-1185">Reference proteome</keyword>
<evidence type="ECO:0000313" key="2">
    <source>
        <dbReference type="EMBL" id="KAF2886647.1"/>
    </source>
</evidence>
<keyword evidence="1" id="KW-1133">Transmembrane helix</keyword>
<dbReference type="OrthoDB" id="4327074at2759"/>
<dbReference type="EMBL" id="VTPC01087033">
    <property type="protein sequence ID" value="KAF2886647.1"/>
    <property type="molecule type" value="Genomic_DNA"/>
</dbReference>
<gene>
    <name evidence="2" type="ORF">ILUMI_19526</name>
</gene>
<dbReference type="Proteomes" id="UP000801492">
    <property type="component" value="Unassembled WGS sequence"/>
</dbReference>
<name>A0A8K0G351_IGNLU</name>
<feature type="transmembrane region" description="Helical" evidence="1">
    <location>
        <begin position="177"/>
        <end position="197"/>
    </location>
</feature>
<comment type="caution">
    <text evidence="2">The sequence shown here is derived from an EMBL/GenBank/DDBJ whole genome shotgun (WGS) entry which is preliminary data.</text>
</comment>
<proteinExistence type="predicted"/>
<reference evidence="2" key="1">
    <citation type="submission" date="2019-08" db="EMBL/GenBank/DDBJ databases">
        <title>The genome of the North American firefly Photinus pyralis.</title>
        <authorList>
            <consortium name="Photinus pyralis genome working group"/>
            <person name="Fallon T.R."/>
            <person name="Sander Lower S.E."/>
            <person name="Weng J.-K."/>
        </authorList>
    </citation>
    <scope>NUCLEOTIDE SEQUENCE</scope>
    <source>
        <strain evidence="2">TRF0915ILg1</strain>
        <tissue evidence="2">Whole body</tissue>
    </source>
</reference>
<keyword evidence="1" id="KW-0472">Membrane</keyword>
<sequence length="301" mass="33860">MLNHPGKPISIYDAAQLVGNTLPLAFTTSNITTGFRVTGIWPFNEKVFGDHEFLPQNIDDALRSEIPSTSVALRQAVSVTPEQIRPFPKALPRKPSGRRRKPGRCIAGPLIFSEGSSLLVRYKVIGRTKEHVCYAGKILDITEEDVSVKFLRKQRTHFAFSNVDDLSTVRRKDIVKYLVVTLGALISYAIPVAYSVIKRTTSINPQDWVFGFGPITVLNDSQLRGESSCKEGDKIDVSRIGWKYLELELHYIVRYHLSIIEIATDLEDIFSYAMLSVYLFALTILCFEVYRAAMVSITVIL</sequence>
<keyword evidence="1" id="KW-0812">Transmembrane</keyword>
<feature type="transmembrane region" description="Helical" evidence="1">
    <location>
        <begin position="269"/>
        <end position="290"/>
    </location>
</feature>